<evidence type="ECO:0000256" key="1">
    <source>
        <dbReference type="SAM" id="MobiDB-lite"/>
    </source>
</evidence>
<comment type="caution">
    <text evidence="3">The sequence shown here is derived from an EMBL/GenBank/DDBJ whole genome shotgun (WGS) entry which is preliminary data.</text>
</comment>
<protein>
    <recommendedName>
        <fullName evidence="5">RDD family protein</fullName>
    </recommendedName>
</protein>
<feature type="transmembrane region" description="Helical" evidence="2">
    <location>
        <begin position="33"/>
        <end position="50"/>
    </location>
</feature>
<reference evidence="4" key="1">
    <citation type="submission" date="2017-09" db="EMBL/GenBank/DDBJ databases">
        <title>The Reconstruction of 2,631 Draft Metagenome-Assembled Genomes from the Global Oceans.</title>
        <authorList>
            <person name="Tully B.J."/>
            <person name="Graham E.D."/>
            <person name="Heidelberg J.F."/>
        </authorList>
    </citation>
    <scope>NUCLEOTIDE SEQUENCE [LARGE SCALE GENOMIC DNA]</scope>
</reference>
<sequence length="277" mass="32378">MTEEPSTVDSENLSVQNSEISSHQRASSQGKRLFGLLIDLVLIILILNTLDSFLRQEHWDLKQQTRSWLDLTWFYGGVMLFLVFRDLSQNGSPGKRILGMCLRKIENLHERVPKDRLFKRNLSLFILPWEAWEIFKDPYGRRLGDRLAGTVVIDNPNAMRPMRRLLLSNLLFFGFFVIALGLQQPNMRKTSAFQVAYEVVKQDSRYLELQAAGLKLEEPELHLDFREDVEDSRVRFRVNQDEKSQIFEVVLTLVKEPSPHWEVKGLEFQTLNQDEKD</sequence>
<name>A0A2D6YKV1_9DELT</name>
<proteinExistence type="predicted"/>
<evidence type="ECO:0008006" key="5">
    <source>
        <dbReference type="Google" id="ProtNLM"/>
    </source>
</evidence>
<keyword evidence="2" id="KW-0812">Transmembrane</keyword>
<feature type="transmembrane region" description="Helical" evidence="2">
    <location>
        <begin position="70"/>
        <end position="87"/>
    </location>
</feature>
<feature type="region of interest" description="Disordered" evidence="1">
    <location>
        <begin position="1"/>
        <end position="23"/>
    </location>
</feature>
<keyword evidence="2" id="KW-0472">Membrane</keyword>
<keyword evidence="2" id="KW-1133">Transmembrane helix</keyword>
<evidence type="ECO:0000256" key="2">
    <source>
        <dbReference type="SAM" id="Phobius"/>
    </source>
</evidence>
<evidence type="ECO:0000313" key="4">
    <source>
        <dbReference type="Proteomes" id="UP000226525"/>
    </source>
</evidence>
<dbReference type="EMBL" id="NZEX01000117">
    <property type="protein sequence ID" value="MAH63831.1"/>
    <property type="molecule type" value="Genomic_DNA"/>
</dbReference>
<accession>A0A2D6YKV1</accession>
<dbReference type="Proteomes" id="UP000226525">
    <property type="component" value="Unassembled WGS sequence"/>
</dbReference>
<dbReference type="AlphaFoldDB" id="A0A2D6YKV1"/>
<feature type="transmembrane region" description="Helical" evidence="2">
    <location>
        <begin position="165"/>
        <end position="182"/>
    </location>
</feature>
<gene>
    <name evidence="3" type="ORF">CMN54_10390</name>
</gene>
<organism evidence="3 4">
    <name type="scientific">SAR324 cluster bacterium</name>
    <dbReference type="NCBI Taxonomy" id="2024889"/>
    <lineage>
        <taxon>Bacteria</taxon>
        <taxon>Deltaproteobacteria</taxon>
        <taxon>SAR324 cluster</taxon>
    </lineage>
</organism>
<evidence type="ECO:0000313" key="3">
    <source>
        <dbReference type="EMBL" id="MAH63831.1"/>
    </source>
</evidence>